<keyword evidence="2" id="KW-0472">Membrane</keyword>
<evidence type="ECO:0000256" key="2">
    <source>
        <dbReference type="SAM" id="Phobius"/>
    </source>
</evidence>
<evidence type="ECO:0000313" key="4">
    <source>
        <dbReference type="EMBL" id="KAK0723487.1"/>
    </source>
</evidence>
<reference evidence="4" key="1">
    <citation type="submission" date="2023-06" db="EMBL/GenBank/DDBJ databases">
        <title>Genome-scale phylogeny and comparative genomics of the fungal order Sordariales.</title>
        <authorList>
            <consortium name="Lawrence Berkeley National Laboratory"/>
            <person name="Hensen N."/>
            <person name="Bonometti L."/>
            <person name="Westerberg I."/>
            <person name="Brannstrom I.O."/>
            <person name="Guillou S."/>
            <person name="Cros-Aarteil S."/>
            <person name="Calhoun S."/>
            <person name="Haridas S."/>
            <person name="Kuo A."/>
            <person name="Mondo S."/>
            <person name="Pangilinan J."/>
            <person name="Riley R."/>
            <person name="LaButti K."/>
            <person name="Andreopoulos B."/>
            <person name="Lipzen A."/>
            <person name="Chen C."/>
            <person name="Yanf M."/>
            <person name="Daum C."/>
            <person name="Ng V."/>
            <person name="Clum A."/>
            <person name="Steindorff A."/>
            <person name="Ohm R."/>
            <person name="Martin F."/>
            <person name="Silar P."/>
            <person name="Natvig D."/>
            <person name="Lalanne C."/>
            <person name="Gautier V."/>
            <person name="Ament-velasquez S.L."/>
            <person name="Kruys A."/>
            <person name="Hutchinson M.I."/>
            <person name="Powell A.J."/>
            <person name="Barry K."/>
            <person name="Miller A.N."/>
            <person name="Grigoriev I.V."/>
            <person name="Debuchy R."/>
            <person name="Gladieux P."/>
            <person name="Thoren M.H."/>
            <person name="Johannesson H."/>
        </authorList>
    </citation>
    <scope>NUCLEOTIDE SEQUENCE</scope>
    <source>
        <strain evidence="4">SMH2392-1A</strain>
    </source>
</reference>
<evidence type="ECO:0000256" key="1">
    <source>
        <dbReference type="ARBA" id="ARBA00022801"/>
    </source>
</evidence>
<keyword evidence="1 4" id="KW-0378">Hydrolase</keyword>
<gene>
    <name evidence="4" type="ORF">B0T26DRAFT_706556</name>
</gene>
<dbReference type="InterPro" id="IPR029058">
    <property type="entry name" value="AB_hydrolase_fold"/>
</dbReference>
<dbReference type="GO" id="GO:0016787">
    <property type="term" value="F:hydrolase activity"/>
    <property type="evidence" value="ECO:0007669"/>
    <property type="project" value="UniProtKB-KW"/>
</dbReference>
<keyword evidence="2" id="KW-1133">Transmembrane helix</keyword>
<dbReference type="InterPro" id="IPR013094">
    <property type="entry name" value="AB_hydrolase_3"/>
</dbReference>
<dbReference type="Gene3D" id="3.40.50.1820">
    <property type="entry name" value="alpha/beta hydrolase"/>
    <property type="match status" value="1"/>
</dbReference>
<dbReference type="PANTHER" id="PTHR48081">
    <property type="entry name" value="AB HYDROLASE SUPERFAMILY PROTEIN C4A8.06C"/>
    <property type="match status" value="1"/>
</dbReference>
<dbReference type="PANTHER" id="PTHR48081:SF8">
    <property type="entry name" value="ALPHA_BETA HYDROLASE FOLD-3 DOMAIN-CONTAINING PROTEIN-RELATED"/>
    <property type="match status" value="1"/>
</dbReference>
<name>A0AA40E3B3_9PEZI</name>
<proteinExistence type="predicted"/>
<protein>
    <submittedName>
        <fullName evidence="4">Alpha/Beta hydrolase protein</fullName>
    </submittedName>
</protein>
<comment type="caution">
    <text evidence="4">The sequence shown here is derived from an EMBL/GenBank/DDBJ whole genome shotgun (WGS) entry which is preliminary data.</text>
</comment>
<dbReference type="RefSeq" id="XP_060299411.1">
    <property type="nucleotide sequence ID" value="XM_060441816.1"/>
</dbReference>
<dbReference type="AlphaFoldDB" id="A0AA40E3B3"/>
<dbReference type="Pfam" id="PF07859">
    <property type="entry name" value="Abhydrolase_3"/>
    <property type="match status" value="1"/>
</dbReference>
<organism evidence="4 5">
    <name type="scientific">Lasiosphaeria miniovina</name>
    <dbReference type="NCBI Taxonomy" id="1954250"/>
    <lineage>
        <taxon>Eukaryota</taxon>
        <taxon>Fungi</taxon>
        <taxon>Dikarya</taxon>
        <taxon>Ascomycota</taxon>
        <taxon>Pezizomycotina</taxon>
        <taxon>Sordariomycetes</taxon>
        <taxon>Sordariomycetidae</taxon>
        <taxon>Sordariales</taxon>
        <taxon>Lasiosphaeriaceae</taxon>
        <taxon>Lasiosphaeria</taxon>
    </lineage>
</organism>
<accession>A0AA40E3B3</accession>
<sequence>MAGSGSRLRSAAVIGVFVSSLCLTLVQLPWLAALYLFPSQRPVPAWTYRQALSRSLIRSLLDFLVAIESKPPLDLEPGKDKDRFILVPPASPHLYRDILLSDPEIKPATIGGLWFPRPVQGAAPGPGPSTGRRRRRHVFLSFHGGAYVLGSVRNIDVKQTSELYLRHAPAGSAVFCPEYRLAHEAGGRCPAAFQDALTAYAHLVLALNIPPRDIVLTGDSAGGHLALALLRYLNAHRADIPEPGGVLLWSPWPNMELTVEEGARRPAMGRDIIPKKMITWAYREFLPAPHANISRSNPYMSPNLLAVPTRVPIWVQWGASELLSEDIEKLVRVQREGGLQGARLGVCEVPHAPHCIVAMAGMLGWTAEAEAAVDEAMRFLDEEK</sequence>
<dbReference type="InterPro" id="IPR050300">
    <property type="entry name" value="GDXG_lipolytic_enzyme"/>
</dbReference>
<evidence type="ECO:0000259" key="3">
    <source>
        <dbReference type="Pfam" id="PF07859"/>
    </source>
</evidence>
<feature type="domain" description="Alpha/beta hydrolase fold-3" evidence="3">
    <location>
        <begin position="140"/>
        <end position="356"/>
    </location>
</feature>
<feature type="transmembrane region" description="Helical" evidence="2">
    <location>
        <begin position="12"/>
        <end position="37"/>
    </location>
</feature>
<dbReference type="Proteomes" id="UP001172101">
    <property type="component" value="Unassembled WGS sequence"/>
</dbReference>
<keyword evidence="2" id="KW-0812">Transmembrane</keyword>
<evidence type="ECO:0000313" key="5">
    <source>
        <dbReference type="Proteomes" id="UP001172101"/>
    </source>
</evidence>
<keyword evidence="5" id="KW-1185">Reference proteome</keyword>
<dbReference type="GeneID" id="85325086"/>
<dbReference type="EMBL" id="JAUIRO010000003">
    <property type="protein sequence ID" value="KAK0723487.1"/>
    <property type="molecule type" value="Genomic_DNA"/>
</dbReference>
<dbReference type="SUPFAM" id="SSF53474">
    <property type="entry name" value="alpha/beta-Hydrolases"/>
    <property type="match status" value="1"/>
</dbReference>